<dbReference type="Gene3D" id="3.40.50.1820">
    <property type="entry name" value="alpha/beta hydrolase"/>
    <property type="match status" value="1"/>
</dbReference>
<gene>
    <name evidence="2" type="ORF">EPA86_02015</name>
</gene>
<comment type="caution">
    <text evidence="2">The sequence shown here is derived from an EMBL/GenBank/DDBJ whole genome shotgun (WGS) entry which is preliminary data.</text>
</comment>
<keyword evidence="1" id="KW-0732">Signal</keyword>
<proteinExistence type="predicted"/>
<dbReference type="InterPro" id="IPR029058">
    <property type="entry name" value="AB_hydrolase_fold"/>
</dbReference>
<protein>
    <submittedName>
        <fullName evidence="2">Alpha/beta hydrolase</fullName>
    </submittedName>
</protein>
<dbReference type="RefSeq" id="WP_140601356.1">
    <property type="nucleotide sequence ID" value="NZ_SAWY01000003.1"/>
</dbReference>
<accession>A0A502L5Z7</accession>
<dbReference type="PANTHER" id="PTHR37946:SF1">
    <property type="entry name" value="SLL1969 PROTEIN"/>
    <property type="match status" value="1"/>
</dbReference>
<dbReference type="PANTHER" id="PTHR37946">
    <property type="entry name" value="SLL1969 PROTEIN"/>
    <property type="match status" value="1"/>
</dbReference>
<feature type="signal peptide" evidence="1">
    <location>
        <begin position="1"/>
        <end position="22"/>
    </location>
</feature>
<dbReference type="Pfam" id="PF06028">
    <property type="entry name" value="DUF915"/>
    <property type="match status" value="1"/>
</dbReference>
<organism evidence="2 3">
    <name type="scientific">Litorilituus lipolyticus</name>
    <dbReference type="NCBI Taxonomy" id="2491017"/>
    <lineage>
        <taxon>Bacteria</taxon>
        <taxon>Pseudomonadati</taxon>
        <taxon>Pseudomonadota</taxon>
        <taxon>Gammaproteobacteria</taxon>
        <taxon>Alteromonadales</taxon>
        <taxon>Colwelliaceae</taxon>
        <taxon>Litorilituus</taxon>
    </lineage>
</organism>
<dbReference type="GO" id="GO:0016787">
    <property type="term" value="F:hydrolase activity"/>
    <property type="evidence" value="ECO:0007669"/>
    <property type="project" value="UniProtKB-KW"/>
</dbReference>
<dbReference type="EMBL" id="SAWY01000003">
    <property type="protein sequence ID" value="TPH18554.1"/>
    <property type="molecule type" value="Genomic_DNA"/>
</dbReference>
<keyword evidence="3" id="KW-1185">Reference proteome</keyword>
<evidence type="ECO:0000313" key="3">
    <source>
        <dbReference type="Proteomes" id="UP000315303"/>
    </source>
</evidence>
<dbReference type="AlphaFoldDB" id="A0A502L5Z7"/>
<dbReference type="OrthoDB" id="869379at2"/>
<name>A0A502L5Z7_9GAMM</name>
<reference evidence="2 3" key="1">
    <citation type="submission" date="2019-01" db="EMBL/GenBank/DDBJ databases">
        <title>Litorilituus lipolytica sp. nov., isolated from intertidal sand of the Yellow Sea in China.</title>
        <authorList>
            <person name="Liu A."/>
        </authorList>
    </citation>
    <scope>NUCLEOTIDE SEQUENCE [LARGE SCALE GENOMIC DNA]</scope>
    <source>
        <strain evidence="2 3">RZ04</strain>
    </source>
</reference>
<evidence type="ECO:0000313" key="2">
    <source>
        <dbReference type="EMBL" id="TPH18554.1"/>
    </source>
</evidence>
<sequence>MFKNRQFFTLFFVLLMTLNLTACSLKEISEQSEILNDLAQLTGKVSSVERTDANIMVAVLTKSDTRTEIISQIQADTDGNYKLNVLPGTYLIGAYIDKNNNKKREANESASMYSINAEKFTELTISKAETKIIPQIIIEKDQNIGTQTKVHYNANKIRNNAGQVVSLNNAMFAAENASIGLWRPIDFLQEVGGGLLFLQPFEANKIPVVFIHGISGNPIEFAKIINQLDRDRFQPWVLYYPSGVPLTLVSDYLFSSLNKLHHEYQFNDIQVISHSMGGLVARTYLQKHHQNNPQFDISLYVTINSPMLGMESAARGVESSPIVVASWRDLASGSDYIKAAHQWKIPESLPYHLFFSYLPNEDGDGVVPLNSQLSLSLQDEATRIYGSQAQHAAILNDAVFIKRLNNIMLKPSD</sequence>
<evidence type="ECO:0000256" key="1">
    <source>
        <dbReference type="SAM" id="SignalP"/>
    </source>
</evidence>
<dbReference type="SUPFAM" id="SSF53474">
    <property type="entry name" value="alpha/beta-Hydrolases"/>
    <property type="match status" value="1"/>
</dbReference>
<dbReference type="InterPro" id="IPR010315">
    <property type="entry name" value="DUF915_hydro-like"/>
</dbReference>
<dbReference type="Proteomes" id="UP000315303">
    <property type="component" value="Unassembled WGS sequence"/>
</dbReference>
<feature type="chain" id="PRO_5021335906" evidence="1">
    <location>
        <begin position="23"/>
        <end position="413"/>
    </location>
</feature>
<keyword evidence="2" id="KW-0378">Hydrolase</keyword>